<proteinExistence type="predicted"/>
<keyword evidence="2" id="KW-1194">Viral DNA replication</keyword>
<evidence type="ECO:0000259" key="3">
    <source>
        <dbReference type="SMART" id="SM00482"/>
    </source>
</evidence>
<keyword evidence="4" id="KW-0378">Hydrolase</keyword>
<dbReference type="GO" id="GO:0006261">
    <property type="term" value="P:DNA-templated DNA replication"/>
    <property type="evidence" value="ECO:0007669"/>
    <property type="project" value="InterPro"/>
</dbReference>
<dbReference type="InterPro" id="IPR001098">
    <property type="entry name" value="DNA-dir_DNA_pol_A_palm_dom"/>
</dbReference>
<dbReference type="EMBL" id="LR796543">
    <property type="protein sequence ID" value="CAB4150513.1"/>
    <property type="molecule type" value="Genomic_DNA"/>
</dbReference>
<gene>
    <name evidence="4" type="ORF">UFOVP571_47</name>
</gene>
<keyword evidence="4" id="KW-0540">Nuclease</keyword>
<dbReference type="PANTHER" id="PTHR10133:SF27">
    <property type="entry name" value="DNA POLYMERASE NU"/>
    <property type="match status" value="1"/>
</dbReference>
<evidence type="ECO:0000256" key="2">
    <source>
        <dbReference type="ARBA" id="ARBA00023109"/>
    </source>
</evidence>
<accession>A0A6J5MZV1</accession>
<evidence type="ECO:0000313" key="4">
    <source>
        <dbReference type="EMBL" id="CAB4150513.1"/>
    </source>
</evidence>
<protein>
    <submittedName>
        <fullName evidence="4">Bifunctional 3'-5' exonuclease/DNA polymerase</fullName>
    </submittedName>
</protein>
<dbReference type="GO" id="GO:0003677">
    <property type="term" value="F:DNA binding"/>
    <property type="evidence" value="ECO:0007669"/>
    <property type="project" value="InterPro"/>
</dbReference>
<name>A0A6J5MZV1_9CAUD</name>
<dbReference type="InterPro" id="IPR002298">
    <property type="entry name" value="DNA_polymerase_A"/>
</dbReference>
<dbReference type="PRINTS" id="PR00868">
    <property type="entry name" value="DNAPOLI"/>
</dbReference>
<dbReference type="GO" id="GO:0006302">
    <property type="term" value="P:double-strand break repair"/>
    <property type="evidence" value="ECO:0007669"/>
    <property type="project" value="TreeGrafter"/>
</dbReference>
<dbReference type="SMART" id="SM00482">
    <property type="entry name" value="POLAc"/>
    <property type="match status" value="1"/>
</dbReference>
<dbReference type="SUPFAM" id="SSF56672">
    <property type="entry name" value="DNA/RNA polymerases"/>
    <property type="match status" value="1"/>
</dbReference>
<keyword evidence="4" id="KW-0269">Exonuclease</keyword>
<dbReference type="Gene3D" id="1.10.150.20">
    <property type="entry name" value="5' to 3' exonuclease, C-terminal subdomain"/>
    <property type="match status" value="1"/>
</dbReference>
<organism evidence="4">
    <name type="scientific">uncultured Caudovirales phage</name>
    <dbReference type="NCBI Taxonomy" id="2100421"/>
    <lineage>
        <taxon>Viruses</taxon>
        <taxon>Duplodnaviria</taxon>
        <taxon>Heunggongvirae</taxon>
        <taxon>Uroviricota</taxon>
        <taxon>Caudoviricetes</taxon>
        <taxon>Peduoviridae</taxon>
        <taxon>Maltschvirus</taxon>
        <taxon>Maltschvirus maltsch</taxon>
    </lineage>
</organism>
<sequence>MIYFDFETRSEADIKETGAWVYSLHPSTSILCLAFKDTELKLSKLLKPGFETDPSVANYFKQQIEKGTLFESHNAFFERAIWENILVKEFDWEPIPAKQWRCSASVAAYHALPRNLQNAGGILGLSNVKDLEGKYVMMQLARPKSKGGFISEADAPEKFEALYKYCEQDVQAEEALSERLGQLPDRELAIWQLDQKINHRGVHIDREAVEISLKILEEYIQTLQKEVAIISEGQFETVNQRAKVMEWCKQQGENVVLYDKAYIAEILPKVKNPKVKRILEIRQAIGKTSTAKYQAMANSMAPDNRIRDVLFYHGAATGRWTGKLVQFQNLPRGSIKEMDQAIKFIKKVKSYQPIEMIYDRPMDFMSSLIRGMVCAPEGKMLVVADFAAIEARVLGWVAGCEGMLKQFRNGEDLYKDMASKIFKVAVDKVSAEQRQLGKAAILGAGYGMGADKFFQTCKSWGITIDETLAQTAIQAYRRTYLEVPKFWQNTETAAHNAVRSKQPMKVGATTWFMDKGFLKCKLPSGRCLHYYQPRFEMNARGNTELTYWSESHGGSVRTGTYGGKLVENVVQAIARDLMAEAMWRLEKEGFEIVLSIHDEIVAEYPIADSKATIKNFERIMSHVPAWAEGCPIEAAGWTGKHYKK</sequence>
<keyword evidence="1" id="KW-0235">DNA replication</keyword>
<dbReference type="InterPro" id="IPR043502">
    <property type="entry name" value="DNA/RNA_pol_sf"/>
</dbReference>
<evidence type="ECO:0000256" key="1">
    <source>
        <dbReference type="ARBA" id="ARBA00022705"/>
    </source>
</evidence>
<dbReference type="Pfam" id="PF00476">
    <property type="entry name" value="DNA_pol_A"/>
    <property type="match status" value="1"/>
</dbReference>
<dbReference type="GO" id="GO:0039693">
    <property type="term" value="P:viral DNA genome replication"/>
    <property type="evidence" value="ECO:0007669"/>
    <property type="project" value="UniProtKB-KW"/>
</dbReference>
<feature type="domain" description="DNA-directed DNA polymerase family A palm" evidence="3">
    <location>
        <begin position="366"/>
        <end position="608"/>
    </location>
</feature>
<dbReference type="GO" id="GO:0004527">
    <property type="term" value="F:exonuclease activity"/>
    <property type="evidence" value="ECO:0007669"/>
    <property type="project" value="UniProtKB-KW"/>
</dbReference>
<dbReference type="GO" id="GO:0003887">
    <property type="term" value="F:DNA-directed DNA polymerase activity"/>
    <property type="evidence" value="ECO:0007669"/>
    <property type="project" value="InterPro"/>
</dbReference>
<dbReference type="PANTHER" id="PTHR10133">
    <property type="entry name" value="DNA POLYMERASE I"/>
    <property type="match status" value="1"/>
</dbReference>
<reference evidence="4" key="1">
    <citation type="submission" date="2020-04" db="EMBL/GenBank/DDBJ databases">
        <authorList>
            <person name="Chiriac C."/>
            <person name="Salcher M."/>
            <person name="Ghai R."/>
            <person name="Kavagutti S V."/>
        </authorList>
    </citation>
    <scope>NUCLEOTIDE SEQUENCE</scope>
</reference>